<gene>
    <name evidence="2" type="ORF">CFK40_11000</name>
</gene>
<dbReference type="RefSeq" id="WP_089532349.1">
    <property type="nucleotide sequence ID" value="NZ_CP022437.1"/>
</dbReference>
<keyword evidence="1" id="KW-0472">Membrane</keyword>
<dbReference type="InterPro" id="IPR014617">
    <property type="entry name" value="YphA_Bacsu"/>
</dbReference>
<evidence type="ECO:0000313" key="3">
    <source>
        <dbReference type="Proteomes" id="UP000204391"/>
    </source>
</evidence>
<accession>A0A221MD10</accession>
<reference evidence="2 3" key="1">
    <citation type="journal article" date="2003" name="Int. J. Syst. Evol. Microbiol.">
        <title>Virgibacillus carmonensis sp. nov., Virgibacillus necropolis sp. nov. and Virgibacillus picturae sp. nov., three novel species isolated from deteriorated mural paintings, transfer of the species of the genus salibacillus to Virgibacillus, as Virgibacillus marismortui comb. nov. and Virgibacillus salexigens comb. nov., and emended description of the genus Virgibacillus.</title>
        <authorList>
            <person name="Heyrman J."/>
            <person name="Logan N.A."/>
            <person name="Busse H.J."/>
            <person name="Balcaen A."/>
            <person name="Lebbe L."/>
            <person name="Rodriguez-Diaz M."/>
            <person name="Swings J."/>
            <person name="De Vos P."/>
        </authorList>
    </citation>
    <scope>NUCLEOTIDE SEQUENCE [LARGE SCALE GENOMIC DNA]</scope>
    <source>
        <strain evidence="2 3">LMG 19488</strain>
    </source>
</reference>
<feature type="transmembrane region" description="Helical" evidence="1">
    <location>
        <begin position="133"/>
        <end position="153"/>
    </location>
</feature>
<feature type="transmembrane region" description="Helical" evidence="1">
    <location>
        <begin position="29"/>
        <end position="48"/>
    </location>
</feature>
<keyword evidence="3" id="KW-1185">Reference proteome</keyword>
<feature type="transmembrane region" description="Helical" evidence="1">
    <location>
        <begin position="159"/>
        <end position="182"/>
    </location>
</feature>
<feature type="transmembrane region" description="Helical" evidence="1">
    <location>
        <begin position="100"/>
        <end position="121"/>
    </location>
</feature>
<dbReference type="AlphaFoldDB" id="A0A221MD10"/>
<protein>
    <submittedName>
        <fullName evidence="2">Uncharacterized protein</fullName>
    </submittedName>
</protein>
<dbReference type="Pfam" id="PF24124">
    <property type="entry name" value="YphA"/>
    <property type="match status" value="1"/>
</dbReference>
<feature type="transmembrane region" description="Helical" evidence="1">
    <location>
        <begin position="74"/>
        <end position="94"/>
    </location>
</feature>
<evidence type="ECO:0000313" key="2">
    <source>
        <dbReference type="EMBL" id="ASN05500.1"/>
    </source>
</evidence>
<evidence type="ECO:0000256" key="1">
    <source>
        <dbReference type="SAM" id="Phobius"/>
    </source>
</evidence>
<feature type="transmembrane region" description="Helical" evidence="1">
    <location>
        <begin position="6"/>
        <end position="22"/>
    </location>
</feature>
<dbReference type="KEGG" id="vne:CFK40_11000"/>
<dbReference type="EMBL" id="CP022437">
    <property type="protein sequence ID" value="ASN05500.1"/>
    <property type="molecule type" value="Genomic_DNA"/>
</dbReference>
<dbReference type="OrthoDB" id="2965169at2"/>
<keyword evidence="1" id="KW-1133">Transmembrane helix</keyword>
<feature type="transmembrane region" description="Helical" evidence="1">
    <location>
        <begin position="54"/>
        <end position="69"/>
    </location>
</feature>
<proteinExistence type="predicted"/>
<sequence>MTDGLLFYWFSWLLWIYFTFVMKKRKERTVYAFWVLLILCGASVYITILGYKIMLSYLFLAFGAMVMLAKSKHLFYHLFCSLTIMVLYMAIMLWENYFPLWMMLSKTFISPLIIVFIALIIMSKGFYSKVSIILLGISSGELMNSFIMSSYAMKELIGGYVFFDSVLIILFLLIGFEIVYALKVKIRSVFLIYKKSFRVLREE</sequence>
<dbReference type="Proteomes" id="UP000204391">
    <property type="component" value="Chromosome"/>
</dbReference>
<name>A0A221MD10_9BACI</name>
<organism evidence="2 3">
    <name type="scientific">Virgibacillus necropolis</name>
    <dbReference type="NCBI Taxonomy" id="163877"/>
    <lineage>
        <taxon>Bacteria</taxon>
        <taxon>Bacillati</taxon>
        <taxon>Bacillota</taxon>
        <taxon>Bacilli</taxon>
        <taxon>Bacillales</taxon>
        <taxon>Bacillaceae</taxon>
        <taxon>Virgibacillus</taxon>
    </lineage>
</organism>
<keyword evidence="1" id="KW-0812">Transmembrane</keyword>